<name>A0A4P9XN83_9FUNG</name>
<feature type="transmembrane region" description="Helical" evidence="2">
    <location>
        <begin position="266"/>
        <end position="288"/>
    </location>
</feature>
<feature type="compositionally biased region" description="Polar residues" evidence="1">
    <location>
        <begin position="193"/>
        <end position="208"/>
    </location>
</feature>
<organism evidence="3 4">
    <name type="scientific">Thamnocephalis sphaerospora</name>
    <dbReference type="NCBI Taxonomy" id="78915"/>
    <lineage>
        <taxon>Eukaryota</taxon>
        <taxon>Fungi</taxon>
        <taxon>Fungi incertae sedis</taxon>
        <taxon>Zoopagomycota</taxon>
        <taxon>Zoopagomycotina</taxon>
        <taxon>Zoopagomycetes</taxon>
        <taxon>Zoopagales</taxon>
        <taxon>Sigmoideomycetaceae</taxon>
        <taxon>Thamnocephalis</taxon>
    </lineage>
</organism>
<evidence type="ECO:0000313" key="3">
    <source>
        <dbReference type="EMBL" id="RKP07388.1"/>
    </source>
</evidence>
<evidence type="ECO:0000313" key="4">
    <source>
        <dbReference type="Proteomes" id="UP000271241"/>
    </source>
</evidence>
<evidence type="ECO:0000256" key="2">
    <source>
        <dbReference type="SAM" id="Phobius"/>
    </source>
</evidence>
<dbReference type="Proteomes" id="UP000271241">
    <property type="component" value="Unassembled WGS sequence"/>
</dbReference>
<reference evidence="4" key="1">
    <citation type="journal article" date="2018" name="Nat. Microbiol.">
        <title>Leveraging single-cell genomics to expand the fungal tree of life.</title>
        <authorList>
            <person name="Ahrendt S.R."/>
            <person name="Quandt C.A."/>
            <person name="Ciobanu D."/>
            <person name="Clum A."/>
            <person name="Salamov A."/>
            <person name="Andreopoulos B."/>
            <person name="Cheng J.F."/>
            <person name="Woyke T."/>
            <person name="Pelin A."/>
            <person name="Henrissat B."/>
            <person name="Reynolds N.K."/>
            <person name="Benny G.L."/>
            <person name="Smith M.E."/>
            <person name="James T.Y."/>
            <person name="Grigoriev I.V."/>
        </authorList>
    </citation>
    <scope>NUCLEOTIDE SEQUENCE [LARGE SCALE GENOMIC DNA]</scope>
    <source>
        <strain evidence="4">RSA 1356</strain>
    </source>
</reference>
<keyword evidence="2" id="KW-1133">Transmembrane helix</keyword>
<protein>
    <submittedName>
        <fullName evidence="3">Uncharacterized protein</fullName>
    </submittedName>
</protein>
<accession>A0A4P9XN83</accession>
<dbReference type="OrthoDB" id="5594316at2759"/>
<dbReference type="AlphaFoldDB" id="A0A4P9XN83"/>
<feature type="compositionally biased region" description="Low complexity" evidence="1">
    <location>
        <begin position="212"/>
        <end position="233"/>
    </location>
</feature>
<keyword evidence="4" id="KW-1185">Reference proteome</keyword>
<evidence type="ECO:0000256" key="1">
    <source>
        <dbReference type="SAM" id="MobiDB-lite"/>
    </source>
</evidence>
<dbReference type="EMBL" id="KZ992727">
    <property type="protein sequence ID" value="RKP07388.1"/>
    <property type="molecule type" value="Genomic_DNA"/>
</dbReference>
<keyword evidence="2" id="KW-0472">Membrane</keyword>
<proteinExistence type="predicted"/>
<feature type="region of interest" description="Disordered" evidence="1">
    <location>
        <begin position="174"/>
        <end position="256"/>
    </location>
</feature>
<keyword evidence="2" id="KW-0812">Transmembrane</keyword>
<gene>
    <name evidence="3" type="ORF">THASP1DRAFT_24461</name>
</gene>
<sequence>MSTECQRSAAARTSWRRSSIASFIKQFAIAAVALTVVASVSTVDADSTGPSRNMLMFQRRAGPDCRTIDAAATCSETAGCAWWGTQCVRDVSCSMQNQQCSEGCMSCGGFGCVPQSRSCPAPCENIRSPAGCNVLASNSIGCSWDHSINACGYSFNGQQLRLLPLMPSPIGGLMPPPLSPSKLAGPLNMGPPASTTAKSPSGTSNNAAAQRPSVPAPDTASSPSPAAANPNGNANGGGSSDGAAKATGNPMDANAIRTTTDSSNKLSGALIGGCVAIVAVAGIAFLVVQQRLRARREMLNEQRSAEMHDVHPQHTRESLLPFVQRALGVGESGPTAPPAAAMR</sequence>